<feature type="transmembrane region" description="Helical" evidence="6">
    <location>
        <begin position="15"/>
        <end position="31"/>
    </location>
</feature>
<reference evidence="7 8" key="1">
    <citation type="journal article" date="2019" name="Front. Genet.">
        <title>Whole-Genome Sequencing of the Opportunistic Yeast Pathogen Candida inconspicua Uncovers Its Hybrid Origin.</title>
        <authorList>
            <person name="Mixao V."/>
            <person name="Hansen A.P."/>
            <person name="Saus E."/>
            <person name="Boekhout T."/>
            <person name="Lass-Florl C."/>
            <person name="Gabaldon T."/>
        </authorList>
    </citation>
    <scope>NUCLEOTIDE SEQUENCE [LARGE SCALE GENOMIC DNA]</scope>
    <source>
        <strain evidence="7 8">CBS 180</strain>
    </source>
</reference>
<keyword evidence="3 6" id="KW-0812">Transmembrane</keyword>
<evidence type="ECO:0000256" key="2">
    <source>
        <dbReference type="ARBA" id="ARBA00007322"/>
    </source>
</evidence>
<evidence type="ECO:0000256" key="1">
    <source>
        <dbReference type="ARBA" id="ARBA00004141"/>
    </source>
</evidence>
<dbReference type="STRING" id="52247.A0A4T0X7A4"/>
<organism evidence="7 8">
    <name type="scientific">Pichia inconspicua</name>
    <dbReference type="NCBI Taxonomy" id="52247"/>
    <lineage>
        <taxon>Eukaryota</taxon>
        <taxon>Fungi</taxon>
        <taxon>Dikarya</taxon>
        <taxon>Ascomycota</taxon>
        <taxon>Saccharomycotina</taxon>
        <taxon>Pichiomycetes</taxon>
        <taxon>Pichiales</taxon>
        <taxon>Pichiaceae</taxon>
        <taxon>Pichia</taxon>
    </lineage>
</organism>
<dbReference type="GO" id="GO:0061024">
    <property type="term" value="P:membrane organization"/>
    <property type="evidence" value="ECO:0007669"/>
    <property type="project" value="TreeGrafter"/>
</dbReference>
<dbReference type="GO" id="GO:0016020">
    <property type="term" value="C:membrane"/>
    <property type="evidence" value="ECO:0007669"/>
    <property type="project" value="UniProtKB-SubCell"/>
</dbReference>
<keyword evidence="4 6" id="KW-1133">Transmembrane helix</keyword>
<keyword evidence="5 6" id="KW-0472">Membrane</keyword>
<comment type="caution">
    <text evidence="7">The sequence shown here is derived from an EMBL/GenBank/DDBJ whole genome shotgun (WGS) entry which is preliminary data.</text>
</comment>
<protein>
    <submittedName>
        <fullName evidence="7">Uncharacterized protein</fullName>
    </submittedName>
</protein>
<dbReference type="InterPro" id="IPR051645">
    <property type="entry name" value="PER33/POM33_regulator"/>
</dbReference>
<dbReference type="Proteomes" id="UP000307173">
    <property type="component" value="Unassembled WGS sequence"/>
</dbReference>
<accession>A0A4T0X7A4</accession>
<comment type="subcellular location">
    <subcellularLocation>
        <location evidence="1">Membrane</location>
        <topology evidence="1">Multi-pass membrane protein</topology>
    </subcellularLocation>
</comment>
<dbReference type="GO" id="GO:0071786">
    <property type="term" value="P:endoplasmic reticulum tubular network organization"/>
    <property type="evidence" value="ECO:0007669"/>
    <property type="project" value="TreeGrafter"/>
</dbReference>
<dbReference type="Pfam" id="PF03661">
    <property type="entry name" value="TMEM33_Pom33"/>
    <property type="match status" value="1"/>
</dbReference>
<evidence type="ECO:0000256" key="4">
    <source>
        <dbReference type="ARBA" id="ARBA00022989"/>
    </source>
</evidence>
<dbReference type="OrthoDB" id="5581259at2759"/>
<proteinExistence type="inferred from homology"/>
<evidence type="ECO:0000313" key="8">
    <source>
        <dbReference type="Proteomes" id="UP000307173"/>
    </source>
</evidence>
<keyword evidence="8" id="KW-1185">Reference proteome</keyword>
<name>A0A4T0X7A4_9ASCO</name>
<evidence type="ECO:0000256" key="5">
    <source>
        <dbReference type="ARBA" id="ARBA00023136"/>
    </source>
</evidence>
<evidence type="ECO:0000256" key="6">
    <source>
        <dbReference type="SAM" id="Phobius"/>
    </source>
</evidence>
<evidence type="ECO:0000313" key="7">
    <source>
        <dbReference type="EMBL" id="TID31329.1"/>
    </source>
</evidence>
<dbReference type="PANTHER" id="PTHR12703">
    <property type="entry name" value="TRANSMEMBRANE PROTEIN 33"/>
    <property type="match status" value="1"/>
</dbReference>
<evidence type="ECO:0000256" key="3">
    <source>
        <dbReference type="ARBA" id="ARBA00022692"/>
    </source>
</evidence>
<dbReference type="AlphaFoldDB" id="A0A4T0X7A4"/>
<gene>
    <name evidence="7" type="ORF">CANINC_000040</name>
</gene>
<comment type="similarity">
    <text evidence="2">Belongs to the PER33/POM33 family.</text>
</comment>
<dbReference type="PANTHER" id="PTHR12703:SF4">
    <property type="entry name" value="TRANSMEMBRANE PROTEIN 33"/>
    <property type="match status" value="1"/>
</dbReference>
<feature type="transmembrane region" description="Helical" evidence="6">
    <location>
        <begin position="179"/>
        <end position="199"/>
    </location>
</feature>
<dbReference type="GO" id="GO:0005783">
    <property type="term" value="C:endoplasmic reticulum"/>
    <property type="evidence" value="ECO:0007669"/>
    <property type="project" value="TreeGrafter"/>
</dbReference>
<dbReference type="InterPro" id="IPR005344">
    <property type="entry name" value="TMEM33/Pom33"/>
</dbReference>
<feature type="transmembrane region" description="Helical" evidence="6">
    <location>
        <begin position="110"/>
        <end position="140"/>
    </location>
</feature>
<sequence length="279" mass="31326">MSINDIQQQITLPNVWYGTQLAALFFSFLSFTTNFKTVYTLAYISIATSFIISLYQSLTATQKANASKNTEESTQNKTTVLDDPKQKIVEFVNSIKPLIKPAQSHATTPYILLSLACIFILPRSTLTLTPYAIFAFFHALNYTRTFVLPRLGLNANIQSQANIVMEYINTRFHTPAFKAAVWSQLFTFLTTVVSTLINFPLNIVGYGDGHSMLNFTAVFIWLSFISAVMKDNILMRAAINEIVTIVDDVTLDPRIPSQVRGAWLKAKHIITYKSLDGTK</sequence>
<feature type="transmembrane region" description="Helical" evidence="6">
    <location>
        <begin position="38"/>
        <end position="58"/>
    </location>
</feature>
<feature type="transmembrane region" description="Helical" evidence="6">
    <location>
        <begin position="211"/>
        <end position="229"/>
    </location>
</feature>
<dbReference type="EMBL" id="SELW01000012">
    <property type="protein sequence ID" value="TID31329.1"/>
    <property type="molecule type" value="Genomic_DNA"/>
</dbReference>